<gene>
    <name evidence="2" type="ORF">GYMLUDRAFT_407169</name>
</gene>
<reference evidence="2 3" key="1">
    <citation type="submission" date="2014-04" db="EMBL/GenBank/DDBJ databases">
        <title>Evolutionary Origins and Diversification of the Mycorrhizal Mutualists.</title>
        <authorList>
            <consortium name="DOE Joint Genome Institute"/>
            <consortium name="Mycorrhizal Genomics Consortium"/>
            <person name="Kohler A."/>
            <person name="Kuo A."/>
            <person name="Nagy L.G."/>
            <person name="Floudas D."/>
            <person name="Copeland A."/>
            <person name="Barry K.W."/>
            <person name="Cichocki N."/>
            <person name="Veneault-Fourrey C."/>
            <person name="LaButti K."/>
            <person name="Lindquist E.A."/>
            <person name="Lipzen A."/>
            <person name="Lundell T."/>
            <person name="Morin E."/>
            <person name="Murat C."/>
            <person name="Riley R."/>
            <person name="Ohm R."/>
            <person name="Sun H."/>
            <person name="Tunlid A."/>
            <person name="Henrissat B."/>
            <person name="Grigoriev I.V."/>
            <person name="Hibbett D.S."/>
            <person name="Martin F."/>
        </authorList>
    </citation>
    <scope>NUCLEOTIDE SEQUENCE [LARGE SCALE GENOMIC DNA]</scope>
    <source>
        <strain evidence="2 3">FD-317 M1</strain>
    </source>
</reference>
<organism evidence="2 3">
    <name type="scientific">Collybiopsis luxurians FD-317 M1</name>
    <dbReference type="NCBI Taxonomy" id="944289"/>
    <lineage>
        <taxon>Eukaryota</taxon>
        <taxon>Fungi</taxon>
        <taxon>Dikarya</taxon>
        <taxon>Basidiomycota</taxon>
        <taxon>Agaricomycotina</taxon>
        <taxon>Agaricomycetes</taxon>
        <taxon>Agaricomycetidae</taxon>
        <taxon>Agaricales</taxon>
        <taxon>Marasmiineae</taxon>
        <taxon>Omphalotaceae</taxon>
        <taxon>Collybiopsis</taxon>
        <taxon>Collybiopsis luxurians</taxon>
    </lineage>
</organism>
<dbReference type="EMBL" id="KN834872">
    <property type="protein sequence ID" value="KIK51135.1"/>
    <property type="molecule type" value="Genomic_DNA"/>
</dbReference>
<evidence type="ECO:0000256" key="1">
    <source>
        <dbReference type="SAM" id="Phobius"/>
    </source>
</evidence>
<dbReference type="HOGENOM" id="CLU_1053926_0_0_1"/>
<protein>
    <submittedName>
        <fullName evidence="2">Uncharacterized protein</fullName>
    </submittedName>
</protein>
<accession>A0A0D0ALN8</accession>
<evidence type="ECO:0000313" key="3">
    <source>
        <dbReference type="Proteomes" id="UP000053593"/>
    </source>
</evidence>
<keyword evidence="1" id="KW-1133">Transmembrane helix</keyword>
<feature type="transmembrane region" description="Helical" evidence="1">
    <location>
        <begin position="6"/>
        <end position="24"/>
    </location>
</feature>
<dbReference type="Proteomes" id="UP000053593">
    <property type="component" value="Unassembled WGS sequence"/>
</dbReference>
<keyword evidence="1" id="KW-0812">Transmembrane</keyword>
<keyword evidence="1" id="KW-0472">Membrane</keyword>
<keyword evidence="3" id="KW-1185">Reference proteome</keyword>
<sequence length="264" mass="30242">MKTPVRIYWSICEVFSLLILRLVWPRLSGAEYTASTPTSLLNYVKRLPRLKHLAIDSCDFSAVEPERVRRMSAILQFDHGLTSFHFLCRDSRQNFLLKTDFHKVKEIMLLFSDSVAKLCVDSWVFVRPSYHFTPTADSLASFRHEPSCSANISTASILTPSPRSSSMSFPARTCRRNHRFLHPLPPPHTPLPIPNVSTSYGVSSERHVQLVSLDVQLPTQPRFPRQEKPFCPRVCRRVVCRRVRSGGGSISIEGWKSWRCCIRT</sequence>
<evidence type="ECO:0000313" key="2">
    <source>
        <dbReference type="EMBL" id="KIK51135.1"/>
    </source>
</evidence>
<proteinExistence type="predicted"/>
<dbReference type="AlphaFoldDB" id="A0A0D0ALN8"/>
<name>A0A0D0ALN8_9AGAR</name>